<dbReference type="AlphaFoldDB" id="D3Q0S8"/>
<dbReference type="KEGG" id="sna:Snas_2120"/>
<feature type="region of interest" description="Disordered" evidence="1">
    <location>
        <begin position="1"/>
        <end position="34"/>
    </location>
</feature>
<dbReference type="STRING" id="446470.Snas_2120"/>
<dbReference type="eggNOG" id="COG1399">
    <property type="taxonomic scope" value="Bacteria"/>
</dbReference>
<keyword evidence="3" id="KW-1185">Reference proteome</keyword>
<sequence>MTMDKTPALDPKAPLVADTRTLPRSPGSSKDLSIDTSFPEKLGLDMIAVGAGENIQLRITLTSVSEGILVTGTVSAPITGECARCLTEIDDTLDASVSELYAFEDSTTAETTDEDEIMRLQGDLLDLEPLVRDALVFAMPNAPLCRPDCEGLCPECGQPRDTLPDDHSHEVVDPRWADLKKLL</sequence>
<organism evidence="2 3">
    <name type="scientific">Stackebrandtia nassauensis (strain DSM 44728 / CIP 108903 / NRRL B-16338 / NBRC 102104 / LLR-40K-21)</name>
    <dbReference type="NCBI Taxonomy" id="446470"/>
    <lineage>
        <taxon>Bacteria</taxon>
        <taxon>Bacillati</taxon>
        <taxon>Actinomycetota</taxon>
        <taxon>Actinomycetes</taxon>
        <taxon>Glycomycetales</taxon>
        <taxon>Glycomycetaceae</taxon>
        <taxon>Stackebrandtia</taxon>
    </lineage>
</organism>
<dbReference type="InterPro" id="IPR003772">
    <property type="entry name" value="YceD"/>
</dbReference>
<evidence type="ECO:0000313" key="2">
    <source>
        <dbReference type="EMBL" id="ADD41814.1"/>
    </source>
</evidence>
<accession>D3Q0S8</accession>
<evidence type="ECO:0000256" key="1">
    <source>
        <dbReference type="SAM" id="MobiDB-lite"/>
    </source>
</evidence>
<dbReference type="PANTHER" id="PTHR34374:SF1">
    <property type="entry name" value="LARGE RIBOSOMAL RNA SUBUNIT ACCUMULATION PROTEIN YCED HOMOLOG 1, CHLOROPLASTIC"/>
    <property type="match status" value="1"/>
</dbReference>
<evidence type="ECO:0008006" key="4">
    <source>
        <dbReference type="Google" id="ProtNLM"/>
    </source>
</evidence>
<dbReference type="RefSeq" id="WP_013017385.1">
    <property type="nucleotide sequence ID" value="NC_013947.1"/>
</dbReference>
<dbReference type="EMBL" id="CP001778">
    <property type="protein sequence ID" value="ADD41814.1"/>
    <property type="molecule type" value="Genomic_DNA"/>
</dbReference>
<dbReference type="HOGENOM" id="CLU_100236_0_0_11"/>
<dbReference type="Pfam" id="PF02620">
    <property type="entry name" value="YceD"/>
    <property type="match status" value="1"/>
</dbReference>
<name>D3Q0S8_STANL</name>
<proteinExistence type="predicted"/>
<protein>
    <recommendedName>
        <fullName evidence="4">DUF177 domain-containing protein</fullName>
    </recommendedName>
</protein>
<reference evidence="2 3" key="1">
    <citation type="journal article" date="2009" name="Stand. Genomic Sci.">
        <title>Complete genome sequence of Stackebrandtia nassauensis type strain (LLR-40K-21).</title>
        <authorList>
            <person name="Munk C."/>
            <person name="Lapidus A."/>
            <person name="Copeland A."/>
            <person name="Jando M."/>
            <person name="Mayilraj S."/>
            <person name="Glavina Del Rio T."/>
            <person name="Nolan M."/>
            <person name="Chen F."/>
            <person name="Lucas S."/>
            <person name="Tice H."/>
            <person name="Cheng J.F."/>
            <person name="Han C."/>
            <person name="Detter J.C."/>
            <person name="Bruce D."/>
            <person name="Goodwin L."/>
            <person name="Chain P."/>
            <person name="Pitluck S."/>
            <person name="Goker M."/>
            <person name="Ovchinikova G."/>
            <person name="Pati A."/>
            <person name="Ivanova N."/>
            <person name="Mavromatis K."/>
            <person name="Chen A."/>
            <person name="Palaniappan K."/>
            <person name="Land M."/>
            <person name="Hauser L."/>
            <person name="Chang Y.J."/>
            <person name="Jeffries C.D."/>
            <person name="Bristow J."/>
            <person name="Eisen J.A."/>
            <person name="Markowitz V."/>
            <person name="Hugenholtz P."/>
            <person name="Kyrpides N.C."/>
            <person name="Klenk H.P."/>
        </authorList>
    </citation>
    <scope>NUCLEOTIDE SEQUENCE [LARGE SCALE GENOMIC DNA]</scope>
    <source>
        <strain evidence="3">DSM 44728 / CIP 108903 / NRRL B-16338 / NBRC 102104 / LLR-40K-21</strain>
    </source>
</reference>
<dbReference type="PANTHER" id="PTHR34374">
    <property type="entry name" value="LARGE RIBOSOMAL RNA SUBUNIT ACCUMULATION PROTEIN YCED HOMOLOG 1, CHLOROPLASTIC"/>
    <property type="match status" value="1"/>
</dbReference>
<gene>
    <name evidence="2" type="ordered locus">Snas_2120</name>
</gene>
<evidence type="ECO:0000313" key="3">
    <source>
        <dbReference type="Proteomes" id="UP000000844"/>
    </source>
</evidence>
<dbReference type="Proteomes" id="UP000000844">
    <property type="component" value="Chromosome"/>
</dbReference>